<dbReference type="Gene3D" id="2.60.40.1120">
    <property type="entry name" value="Carboxypeptidase-like, regulatory domain"/>
    <property type="match status" value="3"/>
</dbReference>
<reference evidence="2 3" key="1">
    <citation type="submission" date="2014-07" db="EMBL/GenBank/DDBJ databases">
        <title>Draft Genome Sequence of Gephyronic Acid Producer, Cystobacter violaceus Strain Cb vi76.</title>
        <authorList>
            <person name="Stevens D.C."/>
            <person name="Young J."/>
            <person name="Carmichael R."/>
            <person name="Tan J."/>
            <person name="Taylor R.E."/>
        </authorList>
    </citation>
    <scope>NUCLEOTIDE SEQUENCE [LARGE SCALE GENOMIC DNA]</scope>
    <source>
        <strain evidence="2 3">Cb vi76</strain>
    </source>
</reference>
<organism evidence="2 3">
    <name type="scientific">Archangium violaceum Cb vi76</name>
    <dbReference type="NCBI Taxonomy" id="1406225"/>
    <lineage>
        <taxon>Bacteria</taxon>
        <taxon>Pseudomonadati</taxon>
        <taxon>Myxococcota</taxon>
        <taxon>Myxococcia</taxon>
        <taxon>Myxococcales</taxon>
        <taxon>Cystobacterineae</taxon>
        <taxon>Archangiaceae</taxon>
        <taxon>Archangium</taxon>
    </lineage>
</organism>
<evidence type="ECO:0008006" key="4">
    <source>
        <dbReference type="Google" id="ProtNLM"/>
    </source>
</evidence>
<feature type="region of interest" description="Disordered" evidence="1">
    <location>
        <begin position="28"/>
        <end position="75"/>
    </location>
</feature>
<name>A0A084SUI4_9BACT</name>
<evidence type="ECO:0000256" key="1">
    <source>
        <dbReference type="SAM" id="MobiDB-lite"/>
    </source>
</evidence>
<dbReference type="GO" id="GO:0030246">
    <property type="term" value="F:carbohydrate binding"/>
    <property type="evidence" value="ECO:0007669"/>
    <property type="project" value="InterPro"/>
</dbReference>
<dbReference type="EMBL" id="JPMI01000109">
    <property type="protein sequence ID" value="KFA92119.1"/>
    <property type="molecule type" value="Genomic_DNA"/>
</dbReference>
<dbReference type="Proteomes" id="UP000028547">
    <property type="component" value="Unassembled WGS sequence"/>
</dbReference>
<comment type="caution">
    <text evidence="2">The sequence shown here is derived from an EMBL/GenBank/DDBJ whole genome shotgun (WGS) entry which is preliminary data.</text>
</comment>
<feature type="compositionally biased region" description="Basic and acidic residues" evidence="1">
    <location>
        <begin position="43"/>
        <end position="63"/>
    </location>
</feature>
<evidence type="ECO:0000313" key="3">
    <source>
        <dbReference type="Proteomes" id="UP000028547"/>
    </source>
</evidence>
<gene>
    <name evidence="2" type="ORF">Q664_17590</name>
</gene>
<accession>A0A084SUI4</accession>
<sequence length="881" mass="92370">MRKRTLAAVVALGLGFGLLLLSLHSREAQTPSGDTRAMASAPRRTERVFRPERSGEPETRATPEEAGTPPLEHRATEADGVLLVEVFAKERPVPGASVRLYWRGPRDPNLGEATWRLAGSGSTDARGHVRLPSRPGSYLVTARAPGLATQSRDVMRPQGEALTRLRLTFEAGHSLSGRTVVKSTGEPLPLVELSLIAHGRKLKPWEDVEAPLEERIFAHSDARGSFRVEGLAAGTWMLRAEAPGHGPELLSEVRIPAEGPLEIALSRAGIIEGFVMDAEGRPAPGAEVRVSGGVTQLVVTTGQGGGFSAEVEAGAHTVSARRGDEAGALGTPVVVAAGGTVRDVRVRLGASALIEGRVVARASQAPVVGATVDISPAGANGDSGRAVTDAEGRFTVEGLAPGLYDGVVAAKGFSEAIRQGLTLAPGERFLVEFELAGTGAVEGTVRDVAGQPLAGVGVVVSDRWAPEGLSSTPTEARTNAEGHYRLEGLASGRVALFAHREGASAGQGHSLFLEEGRTARADFTLEETGTLEGVVRLASGRWPDKPVQVYAYPERSGILTDGDSGTAEVGSAGTFRMQLPPGPYELMAGDPEDDGLAQRQPVTVSVEPGKTVRVELTLEAPEHTRNLLRGRVLEPDGSPSPSAMVIGQGPTDLDMPHFWARSDVEGRFQHAISEGATLMVRASNGGRVGQVQEARAGQEVVVRLQPAASLRGRVVRANGAPVRGFTLSVLPREPGSSPWMWSDQEFPAERFEVKDVPGERVKVEARSRDGARGKAEVTLAPGASAEVEILLGDMARLSGRAVDMTTGAPLAGASVFVSVDLSSRFHAVSGADGRFLVEGLPAGNHTLFIFSLQGAREDRTVALVAGQSLELGDVPVGASAP</sequence>
<dbReference type="AlphaFoldDB" id="A0A084SUI4"/>
<dbReference type="InterPro" id="IPR013784">
    <property type="entry name" value="Carb-bd-like_fold"/>
</dbReference>
<proteinExistence type="predicted"/>
<dbReference type="RefSeq" id="WP_043396058.1">
    <property type="nucleotide sequence ID" value="NZ_JPMI01000109.1"/>
</dbReference>
<dbReference type="SUPFAM" id="SSF49464">
    <property type="entry name" value="Carboxypeptidase regulatory domain-like"/>
    <property type="match status" value="2"/>
</dbReference>
<dbReference type="Pfam" id="PF13620">
    <property type="entry name" value="CarboxypepD_reg"/>
    <property type="match status" value="3"/>
</dbReference>
<protein>
    <recommendedName>
        <fullName evidence="4">Carboxypeptidase regulatory-like domain-containing protein</fullName>
    </recommendedName>
</protein>
<dbReference type="InterPro" id="IPR008969">
    <property type="entry name" value="CarboxyPept-like_regulatory"/>
</dbReference>
<evidence type="ECO:0000313" key="2">
    <source>
        <dbReference type="EMBL" id="KFA92119.1"/>
    </source>
</evidence>
<dbReference type="SUPFAM" id="SSF49452">
    <property type="entry name" value="Starch-binding domain-like"/>
    <property type="match status" value="5"/>
</dbReference>